<reference evidence="2 3" key="2">
    <citation type="submission" date="2017-04" db="EMBL/GenBank/DDBJ databases">
        <title>CpG methylation of centromeres and impact of large insertions on vertebrate speciation.</title>
        <authorList>
            <person name="Ichikawa K."/>
            <person name="Yoshimura J."/>
            <person name="Morishita S."/>
        </authorList>
    </citation>
    <scope>NUCLEOTIDE SEQUENCE</scope>
    <source>
        <strain evidence="2 3">HSOK</strain>
    </source>
</reference>
<reference key="1">
    <citation type="journal article" date="2007" name="Nature">
        <title>The medaka draft genome and insights into vertebrate genome evolution.</title>
        <authorList>
            <person name="Kasahara M."/>
            <person name="Naruse K."/>
            <person name="Sasaki S."/>
            <person name="Nakatani Y."/>
            <person name="Qu W."/>
            <person name="Ahsan B."/>
            <person name="Yamada T."/>
            <person name="Nagayasu Y."/>
            <person name="Doi K."/>
            <person name="Kasai Y."/>
            <person name="Jindo T."/>
            <person name="Kobayashi D."/>
            <person name="Shimada A."/>
            <person name="Toyoda A."/>
            <person name="Kuroki Y."/>
            <person name="Fujiyama A."/>
            <person name="Sasaki T."/>
            <person name="Shimizu A."/>
            <person name="Asakawa S."/>
            <person name="Shimizu N."/>
            <person name="Hashimoto S."/>
            <person name="Yang J."/>
            <person name="Lee Y."/>
            <person name="Matsushima K."/>
            <person name="Sugano S."/>
            <person name="Sakaizumi M."/>
            <person name="Narita T."/>
            <person name="Ohishi K."/>
            <person name="Haga S."/>
            <person name="Ohta F."/>
            <person name="Nomoto H."/>
            <person name="Nogata K."/>
            <person name="Morishita T."/>
            <person name="Endo T."/>
            <person name="Shin-I T."/>
            <person name="Takeda H."/>
            <person name="Morishita S."/>
            <person name="Kohara Y."/>
        </authorList>
    </citation>
    <scope>NUCLEOTIDE SEQUENCE [LARGE SCALE GENOMIC DNA]</scope>
    <source>
        <strain>Hd-rR</strain>
    </source>
</reference>
<evidence type="ECO:0000313" key="2">
    <source>
        <dbReference type="Ensembl" id="ENSORLP00015034156.1"/>
    </source>
</evidence>
<feature type="region of interest" description="Disordered" evidence="1">
    <location>
        <begin position="92"/>
        <end position="112"/>
    </location>
</feature>
<dbReference type="Proteomes" id="UP000265200">
    <property type="component" value="Chromosome 19"/>
</dbReference>
<protein>
    <submittedName>
        <fullName evidence="2">Uncharacterized protein</fullName>
    </submittedName>
</protein>
<feature type="region of interest" description="Disordered" evidence="1">
    <location>
        <begin position="121"/>
        <end position="140"/>
    </location>
</feature>
<evidence type="ECO:0000256" key="1">
    <source>
        <dbReference type="SAM" id="MobiDB-lite"/>
    </source>
</evidence>
<dbReference type="AlphaFoldDB" id="A0A3P9JP69"/>
<dbReference type="PANTHER" id="PTHR34763">
    <property type="entry name" value="PROTEIN FAM104A"/>
    <property type="match status" value="1"/>
</dbReference>
<dbReference type="Pfam" id="PF15434">
    <property type="entry name" value="FAM104"/>
    <property type="match status" value="1"/>
</dbReference>
<name>A0A3P9JP69_ORYLA</name>
<dbReference type="InterPro" id="IPR029222">
    <property type="entry name" value="VCF1/2-like"/>
</dbReference>
<organism evidence="2 3">
    <name type="scientific">Oryzias latipes</name>
    <name type="common">Japanese rice fish</name>
    <name type="synonym">Japanese killifish</name>
    <dbReference type="NCBI Taxonomy" id="8090"/>
    <lineage>
        <taxon>Eukaryota</taxon>
        <taxon>Metazoa</taxon>
        <taxon>Chordata</taxon>
        <taxon>Craniata</taxon>
        <taxon>Vertebrata</taxon>
        <taxon>Euteleostomi</taxon>
        <taxon>Actinopterygii</taxon>
        <taxon>Neopterygii</taxon>
        <taxon>Teleostei</taxon>
        <taxon>Neoteleostei</taxon>
        <taxon>Acanthomorphata</taxon>
        <taxon>Ovalentaria</taxon>
        <taxon>Atherinomorphae</taxon>
        <taxon>Beloniformes</taxon>
        <taxon>Adrianichthyidae</taxon>
        <taxon>Oryziinae</taxon>
        <taxon>Oryzias</taxon>
    </lineage>
</organism>
<feature type="region of interest" description="Disordered" evidence="1">
    <location>
        <begin position="1"/>
        <end position="23"/>
    </location>
</feature>
<dbReference type="PANTHER" id="PTHR34763:SF1">
    <property type="entry name" value="PROTEIN FAM104A"/>
    <property type="match status" value="1"/>
</dbReference>
<reference evidence="2" key="3">
    <citation type="submission" date="2025-08" db="UniProtKB">
        <authorList>
            <consortium name="Ensembl"/>
        </authorList>
    </citation>
    <scope>IDENTIFICATION</scope>
    <source>
        <strain evidence="2">HSOK</strain>
    </source>
</reference>
<sequence>PAGSSARASRWRPTGTPDGCEQAAASTEPSAWKTFIQTSSLNRRKACSCNCLSIFGSSFLFLILCHPHPPASVFVIQLIYLCQRKRHRSCDSEDDQQLTPQAKRSGSGPSLLLSDLDSEVTQSCPNARPPPQSSYNCSSSSDSIHSNCTSPKPEDSASSLHHGLHGDGRSVPYYYINRVLREAHFSSLQSRGHPGST</sequence>
<accession>A0A3P9JP69</accession>
<evidence type="ECO:0000313" key="3">
    <source>
        <dbReference type="Proteomes" id="UP000265200"/>
    </source>
</evidence>
<proteinExistence type="predicted"/>
<reference evidence="2" key="4">
    <citation type="submission" date="2025-09" db="UniProtKB">
        <authorList>
            <consortium name="Ensembl"/>
        </authorList>
    </citation>
    <scope>IDENTIFICATION</scope>
    <source>
        <strain evidence="2">HSOK</strain>
    </source>
</reference>
<dbReference type="Ensembl" id="ENSORLT00015027714.1">
    <property type="protein sequence ID" value="ENSORLP00015034156.1"/>
    <property type="gene ID" value="ENSORLG00015019987.1"/>
</dbReference>